<feature type="transmembrane region" description="Helical" evidence="1">
    <location>
        <begin position="7"/>
        <end position="28"/>
    </location>
</feature>
<dbReference type="Proteomes" id="UP001595476">
    <property type="component" value="Unassembled WGS sequence"/>
</dbReference>
<gene>
    <name evidence="2" type="ORF">ACFOEK_20790</name>
</gene>
<evidence type="ECO:0000313" key="2">
    <source>
        <dbReference type="EMBL" id="MFC3153489.1"/>
    </source>
</evidence>
<organism evidence="2 3">
    <name type="scientific">Litoribrevibacter euphylliae</name>
    <dbReference type="NCBI Taxonomy" id="1834034"/>
    <lineage>
        <taxon>Bacteria</taxon>
        <taxon>Pseudomonadati</taxon>
        <taxon>Pseudomonadota</taxon>
        <taxon>Gammaproteobacteria</taxon>
        <taxon>Oceanospirillales</taxon>
        <taxon>Oceanospirillaceae</taxon>
        <taxon>Litoribrevibacter</taxon>
    </lineage>
</organism>
<keyword evidence="3" id="KW-1185">Reference proteome</keyword>
<dbReference type="EMBL" id="JBHRSZ010000009">
    <property type="protein sequence ID" value="MFC3153489.1"/>
    <property type="molecule type" value="Genomic_DNA"/>
</dbReference>
<comment type="caution">
    <text evidence="2">The sequence shown here is derived from an EMBL/GenBank/DDBJ whole genome shotgun (WGS) entry which is preliminary data.</text>
</comment>
<proteinExistence type="predicted"/>
<feature type="transmembrane region" description="Helical" evidence="1">
    <location>
        <begin position="48"/>
        <end position="75"/>
    </location>
</feature>
<reference evidence="3" key="1">
    <citation type="journal article" date="2019" name="Int. J. Syst. Evol. Microbiol.">
        <title>The Global Catalogue of Microorganisms (GCM) 10K type strain sequencing project: providing services to taxonomists for standard genome sequencing and annotation.</title>
        <authorList>
            <consortium name="The Broad Institute Genomics Platform"/>
            <consortium name="The Broad Institute Genome Sequencing Center for Infectious Disease"/>
            <person name="Wu L."/>
            <person name="Ma J."/>
        </authorList>
    </citation>
    <scope>NUCLEOTIDE SEQUENCE [LARGE SCALE GENOMIC DNA]</scope>
    <source>
        <strain evidence="3">KCTC 52438</strain>
    </source>
</reference>
<sequence>MSKRPNFIFMAGMIPVLFVVGLLLFLTFDNLLSGRAVYGDKFGNAFEVEGVAAILVNLGIFGVIGWLGSYLAFLVKRSPKLMQFHRAVGVVSSVLIAVGLFYGLS</sequence>
<protein>
    <submittedName>
        <fullName evidence="2">Uncharacterized protein</fullName>
    </submittedName>
</protein>
<accession>A0ABV7HL71</accession>
<feature type="transmembrane region" description="Helical" evidence="1">
    <location>
        <begin position="87"/>
        <end position="104"/>
    </location>
</feature>
<evidence type="ECO:0000313" key="3">
    <source>
        <dbReference type="Proteomes" id="UP001595476"/>
    </source>
</evidence>
<name>A0ABV7HL71_9GAMM</name>
<keyword evidence="1" id="KW-0812">Transmembrane</keyword>
<dbReference type="RefSeq" id="WP_386723409.1">
    <property type="nucleotide sequence ID" value="NZ_JBHRSZ010000009.1"/>
</dbReference>
<evidence type="ECO:0000256" key="1">
    <source>
        <dbReference type="SAM" id="Phobius"/>
    </source>
</evidence>
<keyword evidence="1" id="KW-1133">Transmembrane helix</keyword>
<keyword evidence="1" id="KW-0472">Membrane</keyword>